<dbReference type="AlphaFoldDB" id="A0A4Q0VRM1"/>
<dbReference type="Proteomes" id="UP000290649">
    <property type="component" value="Unassembled WGS sequence"/>
</dbReference>
<proteinExistence type="predicted"/>
<evidence type="ECO:0000313" key="2">
    <source>
        <dbReference type="Proteomes" id="UP000290649"/>
    </source>
</evidence>
<dbReference type="InterPro" id="IPR020277">
    <property type="entry name" value="DUF2624"/>
</dbReference>
<accession>A0A4Q0VRM1</accession>
<name>A0A4Q0VRM1_9BACI</name>
<organism evidence="1 2">
    <name type="scientific">Anaerobacillus alkaliphilus</name>
    <dbReference type="NCBI Taxonomy" id="1548597"/>
    <lineage>
        <taxon>Bacteria</taxon>
        <taxon>Bacillati</taxon>
        <taxon>Bacillota</taxon>
        <taxon>Bacilli</taxon>
        <taxon>Bacillales</taxon>
        <taxon>Bacillaceae</taxon>
        <taxon>Anaerobacillus</taxon>
    </lineage>
</organism>
<dbReference type="Pfam" id="PF11116">
    <property type="entry name" value="DUF2624"/>
    <property type="match status" value="1"/>
</dbReference>
<protein>
    <submittedName>
        <fullName evidence="1">DUF2624 family protein</fullName>
    </submittedName>
</protein>
<reference evidence="1 2" key="1">
    <citation type="journal article" date="2019" name="Int. J. Syst. Evol. Microbiol.">
        <title>Anaerobacillus alkaliphilus sp. nov., a novel alkaliphilic and moderately halophilic bacterium.</title>
        <authorList>
            <person name="Borsodi A.K."/>
            <person name="Aszalos J.M."/>
            <person name="Bihari P."/>
            <person name="Nagy I."/>
            <person name="Schumann P."/>
            <person name="Sproer C."/>
            <person name="Kovacs A.L."/>
            <person name="Boka K."/>
            <person name="Dobosy P."/>
            <person name="Ovari M."/>
            <person name="Szili-Kovacs T."/>
            <person name="Toth E."/>
        </authorList>
    </citation>
    <scope>NUCLEOTIDE SEQUENCE [LARGE SCALE GENOMIC DNA]</scope>
    <source>
        <strain evidence="1 2">B16-10</strain>
    </source>
</reference>
<dbReference type="EMBL" id="QOUX01000045">
    <property type="protein sequence ID" value="RXI99425.1"/>
    <property type="molecule type" value="Genomic_DNA"/>
</dbReference>
<gene>
    <name evidence="1" type="ORF">DS745_14440</name>
</gene>
<keyword evidence="2" id="KW-1185">Reference proteome</keyword>
<evidence type="ECO:0000313" key="1">
    <source>
        <dbReference type="EMBL" id="RXI99425.1"/>
    </source>
</evidence>
<comment type="caution">
    <text evidence="1">The sequence shown here is derived from an EMBL/GenBank/DDBJ whole genome shotgun (WGS) entry which is preliminary data.</text>
</comment>
<sequence>MNPFIIQMVNHKLNTIKKDELIQLARQYQFTITDNQAQKIIAILRSENIDVTNLGQRERILAKIKQQVDAKTEKQMNEMLKQYDKYL</sequence>
<dbReference type="OrthoDB" id="2969753at2"/>
<dbReference type="RefSeq" id="WP_129078935.1">
    <property type="nucleotide sequence ID" value="NZ_QOUX01000045.1"/>
</dbReference>